<proteinExistence type="predicted"/>
<reference evidence="2" key="1">
    <citation type="journal article" date="2019" name="Int. J. Syst. Evol. Microbiol.">
        <title>The Global Catalogue of Microorganisms (GCM) 10K type strain sequencing project: providing services to taxonomists for standard genome sequencing and annotation.</title>
        <authorList>
            <consortium name="The Broad Institute Genomics Platform"/>
            <consortium name="The Broad Institute Genome Sequencing Center for Infectious Disease"/>
            <person name="Wu L."/>
            <person name="Ma J."/>
        </authorList>
    </citation>
    <scope>NUCLEOTIDE SEQUENCE [LARGE SCALE GENOMIC DNA]</scope>
    <source>
        <strain evidence="2">CGMCC 1.15731</strain>
    </source>
</reference>
<comment type="caution">
    <text evidence="1">The sequence shown here is derived from an EMBL/GenBank/DDBJ whole genome shotgun (WGS) entry which is preliminary data.</text>
</comment>
<organism evidence="1 2">
    <name type="scientific">Daeguia caeni</name>
    <dbReference type="NCBI Taxonomy" id="439612"/>
    <lineage>
        <taxon>Bacteria</taxon>
        <taxon>Pseudomonadati</taxon>
        <taxon>Pseudomonadota</taxon>
        <taxon>Alphaproteobacteria</taxon>
        <taxon>Hyphomicrobiales</taxon>
        <taxon>Brucellaceae</taxon>
        <taxon>Daeguia</taxon>
    </lineage>
</organism>
<protein>
    <submittedName>
        <fullName evidence="1">Uncharacterized protein</fullName>
    </submittedName>
</protein>
<dbReference type="RefSeq" id="WP_374830373.1">
    <property type="nucleotide sequence ID" value="NZ_JBHEEZ010000004.1"/>
</dbReference>
<dbReference type="Proteomes" id="UP001596042">
    <property type="component" value="Unassembled WGS sequence"/>
</dbReference>
<name>A0ABV9H3G8_9HYPH</name>
<dbReference type="EMBL" id="JBHSEL010000049">
    <property type="protein sequence ID" value="MFC4624953.1"/>
    <property type="molecule type" value="Genomic_DNA"/>
</dbReference>
<evidence type="ECO:0000313" key="1">
    <source>
        <dbReference type="EMBL" id="MFC4624953.1"/>
    </source>
</evidence>
<sequence length="88" mass="10073">MNGDWVMMIFFDPRVFLSSDEILLTFFDEQHLYKVSYNYKELSEQHKSIIKTIRLAEATGKKVGIIGQLVDNPVSGKSIDIYNSAIVD</sequence>
<evidence type="ECO:0000313" key="2">
    <source>
        <dbReference type="Proteomes" id="UP001596042"/>
    </source>
</evidence>
<keyword evidence="2" id="KW-1185">Reference proteome</keyword>
<accession>A0ABV9H3G8</accession>
<gene>
    <name evidence="1" type="ORF">ACFO1V_06905</name>
</gene>